<keyword evidence="4" id="KW-1185">Reference proteome</keyword>
<feature type="compositionally biased region" description="Pro residues" evidence="1">
    <location>
        <begin position="1"/>
        <end position="14"/>
    </location>
</feature>
<evidence type="ECO:0000313" key="4">
    <source>
        <dbReference type="Proteomes" id="UP001551584"/>
    </source>
</evidence>
<evidence type="ECO:0000313" key="3">
    <source>
        <dbReference type="EMBL" id="MEU9580511.1"/>
    </source>
</evidence>
<proteinExistence type="predicted"/>
<feature type="transmembrane region" description="Helical" evidence="2">
    <location>
        <begin position="414"/>
        <end position="434"/>
    </location>
</feature>
<protein>
    <submittedName>
        <fullName evidence="3">Pentapeptide repeat-containing protein</fullName>
    </submittedName>
</protein>
<dbReference type="RefSeq" id="WP_359276340.1">
    <property type="nucleotide sequence ID" value="NZ_JBEZNA010000077.1"/>
</dbReference>
<dbReference type="InterPro" id="IPR001646">
    <property type="entry name" value="5peptide_repeat"/>
</dbReference>
<reference evidence="3 4" key="1">
    <citation type="submission" date="2024-06" db="EMBL/GenBank/DDBJ databases">
        <title>The Natural Products Discovery Center: Release of the First 8490 Sequenced Strains for Exploring Actinobacteria Biosynthetic Diversity.</title>
        <authorList>
            <person name="Kalkreuter E."/>
            <person name="Kautsar S.A."/>
            <person name="Yang D."/>
            <person name="Bader C.D."/>
            <person name="Teijaro C.N."/>
            <person name="Fluegel L."/>
            <person name="Davis C.M."/>
            <person name="Simpson J.R."/>
            <person name="Lauterbach L."/>
            <person name="Steele A.D."/>
            <person name="Gui C."/>
            <person name="Meng S."/>
            <person name="Li G."/>
            <person name="Viehrig K."/>
            <person name="Ye F."/>
            <person name="Su P."/>
            <person name="Kiefer A.F."/>
            <person name="Nichols A."/>
            <person name="Cepeda A.J."/>
            <person name="Yan W."/>
            <person name="Fan B."/>
            <person name="Jiang Y."/>
            <person name="Adhikari A."/>
            <person name="Zheng C.-J."/>
            <person name="Schuster L."/>
            <person name="Cowan T.M."/>
            <person name="Smanski M.J."/>
            <person name="Chevrette M.G."/>
            <person name="De Carvalho L.P.S."/>
            <person name="Shen B."/>
        </authorList>
    </citation>
    <scope>NUCLEOTIDE SEQUENCE [LARGE SCALE GENOMIC DNA]</scope>
    <source>
        <strain evidence="3 4">NPDC048117</strain>
    </source>
</reference>
<dbReference type="Gene3D" id="2.160.20.80">
    <property type="entry name" value="E3 ubiquitin-protein ligase SopA"/>
    <property type="match status" value="1"/>
</dbReference>
<name>A0ABV3EWI5_9ACTN</name>
<sequence length="531" mass="57143">MTAVAPEPPSSTPPDRPHCGHGSAPADPVGCRGIPVGGRTACLAHVNAADRAAYLSALSPGADLDHRGTPFTPELLSLLLGSTTADATGGPRLGDARFEGAVFSGDARFSRASFSGEARFEGATFFGDALFDGVTFSGPARFGGARFFGDVTFGEARFEGTPRLGPLACGKRVVLDGAVFQRPVTVEIAARRTSCVRTRWASTATLHLRHTELDLRDAVLEYPVLVAARPDPFPLGRGDSLPEAELSGEEPGVRLVSVGGVDAAHLALHDIDLRRCRMAGAIHLDQMKVDGWCTFATTPPGWNRRFPWRWSRRNTLAEEHHWRVRTAGRSDRAAALGWGTPPRDAPALRPAAVAALYRQLRKSLEDGKNEPDAADFYYGECEMRRHDATRPRGERALLLLHWALSGYGLRASRALAWLGAAMAVTVAVMMLWGLPADDPKPTTTGRQVAAGQEITLVTDSPEPVNPTGPLLERVTGDRWEKALRVVINSVVFRSSGQDLTTTGTYAEMASRLTEPALLGLAVLAVRSRVKR</sequence>
<evidence type="ECO:0000256" key="2">
    <source>
        <dbReference type="SAM" id="Phobius"/>
    </source>
</evidence>
<dbReference type="EMBL" id="JBEZNA010000077">
    <property type="protein sequence ID" value="MEU9580511.1"/>
    <property type="molecule type" value="Genomic_DNA"/>
</dbReference>
<gene>
    <name evidence="3" type="ORF">AB0D95_25155</name>
</gene>
<dbReference type="Pfam" id="PF13576">
    <property type="entry name" value="Pentapeptide_3"/>
    <property type="match status" value="1"/>
</dbReference>
<evidence type="ECO:0000256" key="1">
    <source>
        <dbReference type="SAM" id="MobiDB-lite"/>
    </source>
</evidence>
<accession>A0ABV3EWI5</accession>
<keyword evidence="2" id="KW-0472">Membrane</keyword>
<keyword evidence="2" id="KW-1133">Transmembrane helix</keyword>
<dbReference type="Proteomes" id="UP001551584">
    <property type="component" value="Unassembled WGS sequence"/>
</dbReference>
<organism evidence="3 4">
    <name type="scientific">Streptomyces chilikensis</name>
    <dbReference type="NCBI Taxonomy" id="1194079"/>
    <lineage>
        <taxon>Bacteria</taxon>
        <taxon>Bacillati</taxon>
        <taxon>Actinomycetota</taxon>
        <taxon>Actinomycetes</taxon>
        <taxon>Kitasatosporales</taxon>
        <taxon>Streptomycetaceae</taxon>
        <taxon>Streptomyces</taxon>
    </lineage>
</organism>
<keyword evidence="2" id="KW-0812">Transmembrane</keyword>
<comment type="caution">
    <text evidence="3">The sequence shown here is derived from an EMBL/GenBank/DDBJ whole genome shotgun (WGS) entry which is preliminary data.</text>
</comment>
<feature type="region of interest" description="Disordered" evidence="1">
    <location>
        <begin position="1"/>
        <end position="25"/>
    </location>
</feature>